<dbReference type="GO" id="GO:0006508">
    <property type="term" value="P:proteolysis"/>
    <property type="evidence" value="ECO:0007669"/>
    <property type="project" value="InterPro"/>
</dbReference>
<organism evidence="3 4">
    <name type="scientific">Candidatus Ornithomonoglobus merdipullorum</name>
    <dbReference type="NCBI Taxonomy" id="2840895"/>
    <lineage>
        <taxon>Bacteria</taxon>
        <taxon>Bacillati</taxon>
        <taxon>Bacillota</taxon>
        <taxon>Clostridia</taxon>
        <taxon>Candidatus Ornithomonoglobus</taxon>
    </lineage>
</organism>
<feature type="chain" id="PRO_5038564067" evidence="1">
    <location>
        <begin position="24"/>
        <end position="371"/>
    </location>
</feature>
<dbReference type="InterPro" id="IPR009003">
    <property type="entry name" value="Peptidase_S1_PA"/>
</dbReference>
<dbReference type="PRINTS" id="PR00834">
    <property type="entry name" value="PROTEASES2C"/>
</dbReference>
<dbReference type="SUPFAM" id="SSF55383">
    <property type="entry name" value="Copper amine oxidase, domain N"/>
    <property type="match status" value="1"/>
</dbReference>
<dbReference type="InterPro" id="IPR036034">
    <property type="entry name" value="PDZ_sf"/>
</dbReference>
<dbReference type="Gene3D" id="2.30.42.10">
    <property type="match status" value="1"/>
</dbReference>
<sequence>MDLKKTIIIAASGLLLTSFAVYAADGVGIYVNGNLISQTGYLDNGTTYVPLRAVSEALGASVEWDGSNAHINMSEDTLVADIAAEVSESVVAVVGNYVGSGSGIASEYNETTAHGTGVVIKSNGTILTNAHVVEDIENITVIFNDGTSYGAYVQCIDTEADLATIKISKLGLKPVTFADPASVQTGNTVIAIGTPLSLNMRNSTTKGIISGTDVRVKDAMYPLIQTDAAINSGNSGGPLVNMRGEVVGINSSKYSGLGVEGMAFSIPTDTINYVLGQFEKNGKVLRPDIGVGFDESWEARIGLPTSNGITVKNSTSSELMNGDVVTAVNGIAVHSIIDYNKAVRDTFTDTISVTFTRNGQEMTVSASYELK</sequence>
<keyword evidence="1" id="KW-0732">Signal</keyword>
<protein>
    <submittedName>
        <fullName evidence="3">Trypsin-like peptidase domain-containing protein</fullName>
    </submittedName>
</protein>
<dbReference type="PANTHER" id="PTHR22939:SF129">
    <property type="entry name" value="SERINE PROTEASE HTRA2, MITOCHONDRIAL"/>
    <property type="match status" value="1"/>
</dbReference>
<comment type="caution">
    <text evidence="3">The sequence shown here is derived from an EMBL/GenBank/DDBJ whole genome shotgun (WGS) entry which is preliminary data.</text>
</comment>
<reference evidence="3" key="2">
    <citation type="journal article" date="2021" name="PeerJ">
        <title>Extensive microbial diversity within the chicken gut microbiome revealed by metagenomics and culture.</title>
        <authorList>
            <person name="Gilroy R."/>
            <person name="Ravi A."/>
            <person name="Getino M."/>
            <person name="Pursley I."/>
            <person name="Horton D.L."/>
            <person name="Alikhan N.F."/>
            <person name="Baker D."/>
            <person name="Gharbi K."/>
            <person name="Hall N."/>
            <person name="Watson M."/>
            <person name="Adriaenssens E.M."/>
            <person name="Foster-Nyarko E."/>
            <person name="Jarju S."/>
            <person name="Secka A."/>
            <person name="Antonio M."/>
            <person name="Oren A."/>
            <person name="Chaudhuri R.R."/>
            <person name="La Ragione R."/>
            <person name="Hildebrand F."/>
            <person name="Pallen M.J."/>
        </authorList>
    </citation>
    <scope>NUCLEOTIDE SEQUENCE</scope>
    <source>
        <strain evidence="3">USAMLcec3-3695</strain>
    </source>
</reference>
<dbReference type="SUPFAM" id="SSF50494">
    <property type="entry name" value="Trypsin-like serine proteases"/>
    <property type="match status" value="1"/>
</dbReference>
<dbReference type="AlphaFoldDB" id="A0A9D1MBY8"/>
<accession>A0A9D1MBY8</accession>
<reference evidence="3" key="1">
    <citation type="submission" date="2020-10" db="EMBL/GenBank/DDBJ databases">
        <authorList>
            <person name="Gilroy R."/>
        </authorList>
    </citation>
    <scope>NUCLEOTIDE SEQUENCE</scope>
    <source>
        <strain evidence="3">USAMLcec3-3695</strain>
    </source>
</reference>
<evidence type="ECO:0000313" key="3">
    <source>
        <dbReference type="EMBL" id="HIU57288.1"/>
    </source>
</evidence>
<evidence type="ECO:0000259" key="2">
    <source>
        <dbReference type="Pfam" id="PF07833"/>
    </source>
</evidence>
<dbReference type="PANTHER" id="PTHR22939">
    <property type="entry name" value="SERINE PROTEASE FAMILY S1C HTRA-RELATED"/>
    <property type="match status" value="1"/>
</dbReference>
<dbReference type="InterPro" id="IPR012854">
    <property type="entry name" value="Cu_amine_oxidase-like_N"/>
</dbReference>
<feature type="signal peptide" evidence="1">
    <location>
        <begin position="1"/>
        <end position="23"/>
    </location>
</feature>
<name>A0A9D1MBY8_9FIRM</name>
<dbReference type="Pfam" id="PF13365">
    <property type="entry name" value="Trypsin_2"/>
    <property type="match status" value="1"/>
</dbReference>
<dbReference type="GO" id="GO:0004252">
    <property type="term" value="F:serine-type endopeptidase activity"/>
    <property type="evidence" value="ECO:0007669"/>
    <property type="project" value="InterPro"/>
</dbReference>
<gene>
    <name evidence="3" type="ORF">IAA61_05690</name>
</gene>
<dbReference type="Proteomes" id="UP000824109">
    <property type="component" value="Unassembled WGS sequence"/>
</dbReference>
<dbReference type="EMBL" id="DVNB01000058">
    <property type="protein sequence ID" value="HIU57288.1"/>
    <property type="molecule type" value="Genomic_DNA"/>
</dbReference>
<dbReference type="InterPro" id="IPR036582">
    <property type="entry name" value="Mao_N_sf"/>
</dbReference>
<evidence type="ECO:0000313" key="4">
    <source>
        <dbReference type="Proteomes" id="UP000824109"/>
    </source>
</evidence>
<proteinExistence type="predicted"/>
<dbReference type="Gene3D" id="2.40.10.120">
    <property type="match status" value="1"/>
</dbReference>
<feature type="domain" description="Copper amine oxidase-like N-terminal" evidence="2">
    <location>
        <begin position="31"/>
        <end position="76"/>
    </location>
</feature>
<dbReference type="SUPFAM" id="SSF50156">
    <property type="entry name" value="PDZ domain-like"/>
    <property type="match status" value="1"/>
</dbReference>
<evidence type="ECO:0000256" key="1">
    <source>
        <dbReference type="SAM" id="SignalP"/>
    </source>
</evidence>
<dbReference type="Pfam" id="PF07833">
    <property type="entry name" value="Cu_amine_oxidN1"/>
    <property type="match status" value="1"/>
</dbReference>
<dbReference type="InterPro" id="IPR001940">
    <property type="entry name" value="Peptidase_S1C"/>
</dbReference>